<accession>A0A2M9Y4E6</accession>
<organism evidence="1 2">
    <name type="scientific">Leptospira brenneri</name>
    <dbReference type="NCBI Taxonomy" id="2023182"/>
    <lineage>
        <taxon>Bacteria</taxon>
        <taxon>Pseudomonadati</taxon>
        <taxon>Spirochaetota</taxon>
        <taxon>Spirochaetia</taxon>
        <taxon>Leptospirales</taxon>
        <taxon>Leptospiraceae</taxon>
        <taxon>Leptospira</taxon>
    </lineage>
</organism>
<reference evidence="1" key="1">
    <citation type="journal article" date="2019" name="PLoS Negl. Trop. Dis.">
        <title>Revisiting the worldwide diversity of Leptospira species in the environment.</title>
        <authorList>
            <person name="Vincent A.T."/>
            <person name="Schiettekatte O."/>
            <person name="Bourhy P."/>
            <person name="Veyrier F.J."/>
            <person name="Picardeau M."/>
        </authorList>
    </citation>
    <scope>NUCLEOTIDE SEQUENCE [LARGE SCALE GENOMIC DNA]</scope>
    <source>
        <strain evidence="1">201800277</strain>
    </source>
</reference>
<dbReference type="EMBL" id="RQFP01000001">
    <property type="protein sequence ID" value="TGK96494.1"/>
    <property type="molecule type" value="Genomic_DNA"/>
</dbReference>
<protein>
    <submittedName>
        <fullName evidence="1">Uncharacterized protein</fullName>
    </submittedName>
</protein>
<proteinExistence type="predicted"/>
<comment type="caution">
    <text evidence="1">The sequence shown here is derived from an EMBL/GenBank/DDBJ whole genome shotgun (WGS) entry which is preliminary data.</text>
</comment>
<dbReference type="RefSeq" id="WP_100789674.1">
    <property type="nucleotide sequence ID" value="NZ_NPDQ01000002.1"/>
</dbReference>
<dbReference type="AlphaFoldDB" id="A0A2M9Y4E6"/>
<dbReference type="Proteomes" id="UP000297891">
    <property type="component" value="Unassembled WGS sequence"/>
</dbReference>
<gene>
    <name evidence="1" type="ORF">EHQ30_07790</name>
</gene>
<dbReference type="OrthoDB" id="342215at2"/>
<keyword evidence="2" id="KW-1185">Reference proteome</keyword>
<evidence type="ECO:0000313" key="1">
    <source>
        <dbReference type="EMBL" id="TGK96494.1"/>
    </source>
</evidence>
<evidence type="ECO:0000313" key="2">
    <source>
        <dbReference type="Proteomes" id="UP000297891"/>
    </source>
</evidence>
<name>A0A2M9Y4E6_9LEPT</name>
<sequence length="198" mass="22046">MNRILVIALMALVSNCISFRSGEYKGVEKVNFNTPKKSAIKINLTYEYKVDDAKEPVLNQAIIDNWTKHGEDALKEMPNVTLTREDLLADYIFDVKVTESTDSLSTTVSPFLAGLTLMVIPSYTAAENTLETSVKNKKGTVLGKVVKKEKITFIGQILLLFALPFTSPIQNVNDQKADLFKATYKEIHENNILTGGKK</sequence>